<evidence type="ECO:0000313" key="4">
    <source>
        <dbReference type="WBParaSite" id="Hba_01464"/>
    </source>
</evidence>
<keyword evidence="2" id="KW-0472">Membrane</keyword>
<sequence>MHKVQYIIDRYVALHIVVGFTNVIIMEQDYTARNFFKGVLLLPHFFGGNMINSIYNFSSPSSIYLNDPLYYSFVFNCLLHIYFSRNSNCYRMDIKNNKFKSRCVYNFNSRIFTLSIFYLGEDLRRVLEKKDPSENTMALIDLKITAYFLLYSCYCNFPSKTTLHNLDFSSHSSIYLNDRFHTWQYTIHLFLIVCYIFISLEIQIVTVREEYVFPLYSSVPIRILPVANKLSSTIPSYPQLASSNGLSDADKNPRPTEGDVHDATSTTLGYTKKFISSSPSLLDCARLGFIYVTLWNIAHQNVCMRGNTLLPSGNTMDLIDKLIKEGQLTAFVPSMRENNSCFVTTNSFGHCSLRAMIYLREIIGANCENNMKRHIDKSVRTFGITTGLSFTIFNYIPVVKLRFILEHPLSCPVINFSYYVPCRGFVRVEFNLSESIFLGGGIDMRKRGAHGIYCIIMAFEIKNKTLFLSFTTDTCKLICIYIYIYTCLFTSCWLSCPHLLRSDLVFFSFFYYIFIPVWYQLGFLIIRSGIIGDIMADA</sequence>
<proteinExistence type="predicted"/>
<feature type="region of interest" description="Disordered" evidence="1">
    <location>
        <begin position="241"/>
        <end position="262"/>
    </location>
</feature>
<feature type="transmembrane region" description="Helical" evidence="2">
    <location>
        <begin position="185"/>
        <end position="207"/>
    </location>
</feature>
<reference evidence="4" key="1">
    <citation type="submission" date="2016-11" db="UniProtKB">
        <authorList>
            <consortium name="WormBaseParasite"/>
        </authorList>
    </citation>
    <scope>IDENTIFICATION</scope>
</reference>
<organism evidence="3 4">
    <name type="scientific">Heterorhabditis bacteriophora</name>
    <name type="common">Entomopathogenic nematode worm</name>
    <dbReference type="NCBI Taxonomy" id="37862"/>
    <lineage>
        <taxon>Eukaryota</taxon>
        <taxon>Metazoa</taxon>
        <taxon>Ecdysozoa</taxon>
        <taxon>Nematoda</taxon>
        <taxon>Chromadorea</taxon>
        <taxon>Rhabditida</taxon>
        <taxon>Rhabditina</taxon>
        <taxon>Rhabditomorpha</taxon>
        <taxon>Strongyloidea</taxon>
        <taxon>Heterorhabditidae</taxon>
        <taxon>Heterorhabditis</taxon>
    </lineage>
</organism>
<feature type="transmembrane region" description="Helical" evidence="2">
    <location>
        <begin position="504"/>
        <end position="526"/>
    </location>
</feature>
<evidence type="ECO:0000256" key="1">
    <source>
        <dbReference type="SAM" id="MobiDB-lite"/>
    </source>
</evidence>
<dbReference type="AlphaFoldDB" id="A0A1I7W9X3"/>
<keyword evidence="3" id="KW-1185">Reference proteome</keyword>
<evidence type="ECO:0000256" key="2">
    <source>
        <dbReference type="SAM" id="Phobius"/>
    </source>
</evidence>
<dbReference type="Proteomes" id="UP000095283">
    <property type="component" value="Unplaced"/>
</dbReference>
<protein>
    <submittedName>
        <fullName evidence="4">LAGLIDADG_2 domain-containing protein</fullName>
    </submittedName>
</protein>
<feature type="transmembrane region" description="Helical" evidence="2">
    <location>
        <begin position="6"/>
        <end position="26"/>
    </location>
</feature>
<keyword evidence="2" id="KW-1133">Transmembrane helix</keyword>
<accession>A0A1I7W9X3</accession>
<keyword evidence="2" id="KW-0812">Transmembrane</keyword>
<dbReference type="WBParaSite" id="Hba_01464">
    <property type="protein sequence ID" value="Hba_01464"/>
    <property type="gene ID" value="Hba_01464"/>
</dbReference>
<name>A0A1I7W9X3_HETBA</name>
<feature type="compositionally biased region" description="Basic and acidic residues" evidence="1">
    <location>
        <begin position="248"/>
        <end position="262"/>
    </location>
</feature>
<feature type="transmembrane region" description="Helical" evidence="2">
    <location>
        <begin position="63"/>
        <end position="83"/>
    </location>
</feature>
<evidence type="ECO:0000313" key="3">
    <source>
        <dbReference type="Proteomes" id="UP000095283"/>
    </source>
</evidence>